<evidence type="ECO:0000259" key="5">
    <source>
        <dbReference type="Pfam" id="PF07992"/>
    </source>
</evidence>
<feature type="region of interest" description="Disordered" evidence="4">
    <location>
        <begin position="87"/>
        <end position="129"/>
    </location>
</feature>
<feature type="domain" description="FAD/NAD(P)-binding" evidence="5">
    <location>
        <begin position="8"/>
        <end position="327"/>
    </location>
</feature>
<dbReference type="Gene3D" id="3.50.50.60">
    <property type="entry name" value="FAD/NAD(P)-binding domain"/>
    <property type="match status" value="3"/>
</dbReference>
<sequence length="357" mass="36590">MTDLNETYDVVVLGGGAAGLNGALMLARSRRSVAVIDAGSPRNAPADGVHGLLAREGMPPLELLERGRAEVRAYGGHVVPGTVVTVERIGSTERGESDAGGAGADRVTVPQGGDNRPVADGPATSDAPAPEFRVTLADGREVTARRILVTTGLADELPEIPGLREQWGHGVLHCPYCHGWEVRDQRIGILASGPMSVHQALLFSQLSDDVVFLVHTAPALSPEDAEKLVARGISIIEGEVTEVLSDTNTLAGVALADGSSVAIDALVVAPRMNTRATFLGDLGLTPEPHPSGMGEHIPADPVGRTSVPGVWIAGNATDPSAQVGAAAAAGAMAGAQINAELVMVDTERAVAAARVGV</sequence>
<keyword evidence="2" id="KW-0560">Oxidoreductase</keyword>
<dbReference type="PRINTS" id="PR00368">
    <property type="entry name" value="FADPNR"/>
</dbReference>
<evidence type="ECO:0000313" key="7">
    <source>
        <dbReference type="Proteomes" id="UP001595767"/>
    </source>
</evidence>
<comment type="catalytic activity">
    <reaction evidence="3">
        <text>[thioredoxin]-dithiol + NADP(+) = [thioredoxin]-disulfide + NADPH + H(+)</text>
        <dbReference type="Rhea" id="RHEA:20345"/>
        <dbReference type="Rhea" id="RHEA-COMP:10698"/>
        <dbReference type="Rhea" id="RHEA-COMP:10700"/>
        <dbReference type="ChEBI" id="CHEBI:15378"/>
        <dbReference type="ChEBI" id="CHEBI:29950"/>
        <dbReference type="ChEBI" id="CHEBI:50058"/>
        <dbReference type="ChEBI" id="CHEBI:57783"/>
        <dbReference type="ChEBI" id="CHEBI:58349"/>
        <dbReference type="EC" id="1.8.1.9"/>
    </reaction>
</comment>
<dbReference type="InterPro" id="IPR050097">
    <property type="entry name" value="Ferredoxin-NADP_redctase_2"/>
</dbReference>
<keyword evidence="7" id="KW-1185">Reference proteome</keyword>
<dbReference type="SUPFAM" id="SSF51905">
    <property type="entry name" value="FAD/NAD(P)-binding domain"/>
    <property type="match status" value="1"/>
</dbReference>
<dbReference type="InterPro" id="IPR023753">
    <property type="entry name" value="FAD/NAD-binding_dom"/>
</dbReference>
<evidence type="ECO:0000256" key="1">
    <source>
        <dbReference type="ARBA" id="ARBA00022630"/>
    </source>
</evidence>
<evidence type="ECO:0000256" key="4">
    <source>
        <dbReference type="SAM" id="MobiDB-lite"/>
    </source>
</evidence>
<proteinExistence type="predicted"/>
<keyword evidence="1" id="KW-0285">Flavoprotein</keyword>
<comment type="caution">
    <text evidence="6">The sequence shown here is derived from an EMBL/GenBank/DDBJ whole genome shotgun (WGS) entry which is preliminary data.</text>
</comment>
<dbReference type="InterPro" id="IPR036188">
    <property type="entry name" value="FAD/NAD-bd_sf"/>
</dbReference>
<gene>
    <name evidence="6" type="ORF">ACFOW8_11175</name>
</gene>
<name>A0ABV8L436_9NOCA</name>
<reference evidence="7" key="1">
    <citation type="journal article" date="2019" name="Int. J. Syst. Evol. Microbiol.">
        <title>The Global Catalogue of Microorganisms (GCM) 10K type strain sequencing project: providing services to taxonomists for standard genome sequencing and annotation.</title>
        <authorList>
            <consortium name="The Broad Institute Genomics Platform"/>
            <consortium name="The Broad Institute Genome Sequencing Center for Infectious Disease"/>
            <person name="Wu L."/>
            <person name="Ma J."/>
        </authorList>
    </citation>
    <scope>NUCLEOTIDE SEQUENCE [LARGE SCALE GENOMIC DNA]</scope>
    <source>
        <strain evidence="7">CGMCC 4.7204</strain>
    </source>
</reference>
<dbReference type="Proteomes" id="UP001595767">
    <property type="component" value="Unassembled WGS sequence"/>
</dbReference>
<dbReference type="PANTHER" id="PTHR48105">
    <property type="entry name" value="THIOREDOXIN REDUCTASE 1-RELATED-RELATED"/>
    <property type="match status" value="1"/>
</dbReference>
<dbReference type="RefSeq" id="WP_378549636.1">
    <property type="nucleotide sequence ID" value="NZ_JBHSBA010000005.1"/>
</dbReference>
<evidence type="ECO:0000313" key="6">
    <source>
        <dbReference type="EMBL" id="MFC4125490.1"/>
    </source>
</evidence>
<dbReference type="Pfam" id="PF07992">
    <property type="entry name" value="Pyr_redox_2"/>
    <property type="match status" value="1"/>
</dbReference>
<dbReference type="PRINTS" id="PR00411">
    <property type="entry name" value="PNDRDTASEI"/>
</dbReference>
<dbReference type="EMBL" id="JBHSBA010000005">
    <property type="protein sequence ID" value="MFC4125490.1"/>
    <property type="molecule type" value="Genomic_DNA"/>
</dbReference>
<evidence type="ECO:0000256" key="2">
    <source>
        <dbReference type="ARBA" id="ARBA00023002"/>
    </source>
</evidence>
<accession>A0ABV8L436</accession>
<protein>
    <submittedName>
        <fullName evidence="6">NAD(P)/FAD-dependent oxidoreductase</fullName>
    </submittedName>
</protein>
<evidence type="ECO:0000256" key="3">
    <source>
        <dbReference type="ARBA" id="ARBA00048132"/>
    </source>
</evidence>
<organism evidence="6 7">
    <name type="scientific">Nocardia rhizosphaerae</name>
    <dbReference type="NCBI Taxonomy" id="1691571"/>
    <lineage>
        <taxon>Bacteria</taxon>
        <taxon>Bacillati</taxon>
        <taxon>Actinomycetota</taxon>
        <taxon>Actinomycetes</taxon>
        <taxon>Mycobacteriales</taxon>
        <taxon>Nocardiaceae</taxon>
        <taxon>Nocardia</taxon>
    </lineage>
</organism>